<feature type="non-terminal residue" evidence="1">
    <location>
        <position position="288"/>
    </location>
</feature>
<accession>A0A2I1HBI9</accession>
<name>A0A2I1HBI9_9GLOM</name>
<dbReference type="VEuPathDB" id="FungiDB:FUN_006503"/>
<comment type="caution">
    <text evidence="1">The sequence shown here is derived from an EMBL/GenBank/DDBJ whole genome shotgun (WGS) entry which is preliminary data.</text>
</comment>
<dbReference type="SUPFAM" id="SSF54928">
    <property type="entry name" value="RNA-binding domain, RBD"/>
    <property type="match status" value="1"/>
</dbReference>
<protein>
    <recommendedName>
        <fullName evidence="3">CCHC-type domain-containing protein</fullName>
    </recommendedName>
</protein>
<dbReference type="AlphaFoldDB" id="A0A2I1HBI9"/>
<gene>
    <name evidence="1" type="ORF">RhiirA4_476397</name>
</gene>
<dbReference type="VEuPathDB" id="FungiDB:RhiirA1_480214"/>
<dbReference type="GO" id="GO:0003676">
    <property type="term" value="F:nucleic acid binding"/>
    <property type="evidence" value="ECO:0007669"/>
    <property type="project" value="InterPro"/>
</dbReference>
<evidence type="ECO:0000313" key="2">
    <source>
        <dbReference type="Proteomes" id="UP000234323"/>
    </source>
</evidence>
<keyword evidence="2" id="KW-1185">Reference proteome</keyword>
<dbReference type="Proteomes" id="UP000234323">
    <property type="component" value="Unassembled WGS sequence"/>
</dbReference>
<sequence>MEVINNQQHDSLNDYEIKIWDVPLDVDKQMLELYLKSFGPIKTLKFNVKNLYYEVVVRFNGKQVEEKFKDLWSLRFCKYAFRIFPSNLTKDERNLRFKYGLKLANLPVGTYAADLKDIIVQMNAKLCFVPKNRFSKNYEKERFAFVFFDNENDFNNALGKKFSFNNRGLVFVNYDAVMCHVCGSPYHRVRTCPENQRKRNMSSTHEVYQQIYSRYGVKAPRPSMGFRPLFPRNSQYQSDNLEGMYNWDEEVVQEKSLQGPSSYAEAAKKIRTVPNARTNVLTSSQSSS</sequence>
<organism evidence="1 2">
    <name type="scientific">Rhizophagus irregularis</name>
    <dbReference type="NCBI Taxonomy" id="588596"/>
    <lineage>
        <taxon>Eukaryota</taxon>
        <taxon>Fungi</taxon>
        <taxon>Fungi incertae sedis</taxon>
        <taxon>Mucoromycota</taxon>
        <taxon>Glomeromycotina</taxon>
        <taxon>Glomeromycetes</taxon>
        <taxon>Glomerales</taxon>
        <taxon>Glomeraceae</taxon>
        <taxon>Rhizophagus</taxon>
    </lineage>
</organism>
<dbReference type="EMBL" id="LLXI01002115">
    <property type="protein sequence ID" value="PKY56246.1"/>
    <property type="molecule type" value="Genomic_DNA"/>
</dbReference>
<proteinExistence type="predicted"/>
<evidence type="ECO:0008006" key="3">
    <source>
        <dbReference type="Google" id="ProtNLM"/>
    </source>
</evidence>
<dbReference type="InterPro" id="IPR035979">
    <property type="entry name" value="RBD_domain_sf"/>
</dbReference>
<evidence type="ECO:0000313" key="1">
    <source>
        <dbReference type="EMBL" id="PKY56246.1"/>
    </source>
</evidence>
<reference evidence="1 2" key="1">
    <citation type="submission" date="2015-10" db="EMBL/GenBank/DDBJ databases">
        <title>Genome analyses suggest a sexual origin of heterokaryosis in a supposedly ancient asexual fungus.</title>
        <authorList>
            <person name="Ropars J."/>
            <person name="Sedzielewska K."/>
            <person name="Noel J."/>
            <person name="Charron P."/>
            <person name="Farinelli L."/>
            <person name="Marton T."/>
            <person name="Kruger M."/>
            <person name="Pelin A."/>
            <person name="Brachmann A."/>
            <person name="Corradi N."/>
        </authorList>
    </citation>
    <scope>NUCLEOTIDE SEQUENCE [LARGE SCALE GENOMIC DNA]</scope>
    <source>
        <strain evidence="1 2">A4</strain>
    </source>
</reference>